<evidence type="ECO:0000313" key="3">
    <source>
        <dbReference type="Proteomes" id="UP000008383"/>
    </source>
</evidence>
<name>D4D8J8_TRIVH</name>
<evidence type="ECO:0008006" key="4">
    <source>
        <dbReference type="Google" id="ProtNLM"/>
    </source>
</evidence>
<dbReference type="RefSeq" id="XP_003022442.1">
    <property type="nucleotide sequence ID" value="XM_003022396.1"/>
</dbReference>
<protein>
    <recommendedName>
        <fullName evidence="4">Condensation domain-containing protein</fullName>
    </recommendedName>
</protein>
<dbReference type="SUPFAM" id="SSF52777">
    <property type="entry name" value="CoA-dependent acyltransferases"/>
    <property type="match status" value="1"/>
</dbReference>
<accession>D4D8J8</accession>
<reference evidence="3" key="1">
    <citation type="journal article" date="2011" name="Genome Biol.">
        <title>Comparative and functional genomics provide insights into the pathogenicity of dermatophytic fungi.</title>
        <authorList>
            <person name="Burmester A."/>
            <person name="Shelest E."/>
            <person name="Gloeckner G."/>
            <person name="Heddergott C."/>
            <person name="Schindler S."/>
            <person name="Staib P."/>
            <person name="Heidel A."/>
            <person name="Felder M."/>
            <person name="Petzold A."/>
            <person name="Szafranski K."/>
            <person name="Feuermann M."/>
            <person name="Pedruzzi I."/>
            <person name="Priebe S."/>
            <person name="Groth M."/>
            <person name="Winkler R."/>
            <person name="Li W."/>
            <person name="Kniemeyer O."/>
            <person name="Schroeckh V."/>
            <person name="Hertweck C."/>
            <person name="Hube B."/>
            <person name="White T.C."/>
            <person name="Platzer M."/>
            <person name="Guthke R."/>
            <person name="Heitman J."/>
            <person name="Woestemeyer J."/>
            <person name="Zipfel P.F."/>
            <person name="Monod M."/>
            <person name="Brakhage A.A."/>
        </authorList>
    </citation>
    <scope>NUCLEOTIDE SEQUENCE [LARGE SCALE GENOMIC DNA]</scope>
    <source>
        <strain evidence="3">HKI 0517</strain>
    </source>
</reference>
<feature type="non-terminal residue" evidence="2">
    <location>
        <position position="201"/>
    </location>
</feature>
<dbReference type="AlphaFoldDB" id="D4D8J8"/>
<dbReference type="KEGG" id="tve:TRV_03434"/>
<evidence type="ECO:0000313" key="2">
    <source>
        <dbReference type="EMBL" id="EFE41824.1"/>
    </source>
</evidence>
<dbReference type="EMBL" id="ACYE01000178">
    <property type="protein sequence ID" value="EFE41824.1"/>
    <property type="molecule type" value="Genomic_DNA"/>
</dbReference>
<evidence type="ECO:0000256" key="1">
    <source>
        <dbReference type="ARBA" id="ARBA00029454"/>
    </source>
</evidence>
<gene>
    <name evidence="2" type="ORF">TRV_03434</name>
</gene>
<dbReference type="Proteomes" id="UP000008383">
    <property type="component" value="Unassembled WGS sequence"/>
</dbReference>
<dbReference type="Gene3D" id="3.30.559.30">
    <property type="entry name" value="Nonribosomal peptide synthetase, condensation domain"/>
    <property type="match status" value="1"/>
</dbReference>
<comment type="caution">
    <text evidence="2">The sequence shown here is derived from an EMBL/GenBank/DDBJ whole genome shotgun (WGS) entry which is preliminary data.</text>
</comment>
<organism evidence="2 3">
    <name type="scientific">Trichophyton verrucosum (strain HKI 0517)</name>
    <dbReference type="NCBI Taxonomy" id="663202"/>
    <lineage>
        <taxon>Eukaryota</taxon>
        <taxon>Fungi</taxon>
        <taxon>Dikarya</taxon>
        <taxon>Ascomycota</taxon>
        <taxon>Pezizomycotina</taxon>
        <taxon>Eurotiomycetes</taxon>
        <taxon>Eurotiomycetidae</taxon>
        <taxon>Onygenales</taxon>
        <taxon>Arthrodermataceae</taxon>
        <taxon>Trichophyton</taxon>
    </lineage>
</organism>
<proteinExistence type="inferred from homology"/>
<dbReference type="HOGENOM" id="CLU_1363336_0_0_1"/>
<keyword evidence="3" id="KW-1185">Reference proteome</keyword>
<comment type="similarity">
    <text evidence="1">Belongs to the NRP synthetase family.</text>
</comment>
<sequence length="201" mass="21985">MHDSQDAILRSQYLDFLFITNITPRRPPYIATMPSPRDSSAHWESHLTDVAPCHFPRLGASPSGPKRPMTIKVALDQTQALKELCESNTATLPAALRAAWSLVLRYYTGAEDVCFGYQDATTTAVLPVARLAVEDDTEMSRLIETALIEYEDSLPFHGDVPSSANGPVGHRLYNTILSFRSAAKVGTAPPSRAANMALPED</sequence>
<dbReference type="GeneID" id="9580990"/>
<dbReference type="PANTHER" id="PTHR45398:SF1">
    <property type="entry name" value="ENZYME, PUTATIVE (JCVI)-RELATED"/>
    <property type="match status" value="1"/>
</dbReference>
<dbReference type="PANTHER" id="PTHR45398">
    <property type="match status" value="1"/>
</dbReference>